<dbReference type="SUPFAM" id="SSF53098">
    <property type="entry name" value="Ribonuclease H-like"/>
    <property type="match status" value="1"/>
</dbReference>
<dbReference type="CDD" id="cd06127">
    <property type="entry name" value="DEDDh"/>
    <property type="match status" value="1"/>
</dbReference>
<dbReference type="InterPro" id="IPR012337">
    <property type="entry name" value="RNaseH-like_sf"/>
</dbReference>
<evidence type="ECO:0000256" key="3">
    <source>
        <dbReference type="ARBA" id="ARBA00022839"/>
    </source>
</evidence>
<dbReference type="PANTHER" id="PTHR30231:SF4">
    <property type="entry name" value="PROTEIN NEN2"/>
    <property type="match status" value="1"/>
</dbReference>
<dbReference type="Proteomes" id="UP000034665">
    <property type="component" value="Unassembled WGS sequence"/>
</dbReference>
<evidence type="ECO:0000259" key="4">
    <source>
        <dbReference type="SMART" id="SM00479"/>
    </source>
</evidence>
<dbReference type="InterPro" id="IPR013520">
    <property type="entry name" value="Ribonucl_H"/>
</dbReference>
<dbReference type="InterPro" id="IPR036397">
    <property type="entry name" value="RNaseH_sf"/>
</dbReference>
<keyword evidence="3 5" id="KW-0269">Exonuclease</keyword>
<protein>
    <submittedName>
        <fullName evidence="5">Exonuclease RNase T and DNA polymerase III</fullName>
    </submittedName>
</protein>
<name>A0A0G0QR31_9BACT</name>
<dbReference type="SMART" id="SM00479">
    <property type="entry name" value="EXOIII"/>
    <property type="match status" value="1"/>
</dbReference>
<dbReference type="Gene3D" id="3.30.420.10">
    <property type="entry name" value="Ribonuclease H-like superfamily/Ribonuclease H"/>
    <property type="match status" value="1"/>
</dbReference>
<keyword evidence="2" id="KW-0378">Hydrolase</keyword>
<dbReference type="GO" id="GO:0008408">
    <property type="term" value="F:3'-5' exonuclease activity"/>
    <property type="evidence" value="ECO:0007669"/>
    <property type="project" value="TreeGrafter"/>
</dbReference>
<evidence type="ECO:0000256" key="2">
    <source>
        <dbReference type="ARBA" id="ARBA00022801"/>
    </source>
</evidence>
<dbReference type="Pfam" id="PF20600">
    <property type="entry name" value="ExoX-like_C"/>
    <property type="match status" value="1"/>
</dbReference>
<evidence type="ECO:0000313" key="6">
    <source>
        <dbReference type="Proteomes" id="UP000034665"/>
    </source>
</evidence>
<gene>
    <name evidence="5" type="ORF">UT41_C0001G0384</name>
</gene>
<accession>A0A0G0QR31</accession>
<reference evidence="5 6" key="1">
    <citation type="journal article" date="2015" name="Nature">
        <title>rRNA introns, odd ribosomes, and small enigmatic genomes across a large radiation of phyla.</title>
        <authorList>
            <person name="Brown C.T."/>
            <person name="Hug L.A."/>
            <person name="Thomas B.C."/>
            <person name="Sharon I."/>
            <person name="Castelle C.J."/>
            <person name="Singh A."/>
            <person name="Wilkins M.J."/>
            <person name="Williams K.H."/>
            <person name="Banfield J.F."/>
        </authorList>
    </citation>
    <scope>NUCLEOTIDE SEQUENCE [LARGE SCALE GENOMIC DNA]</scope>
</reference>
<keyword evidence="1" id="KW-0540">Nuclease</keyword>
<dbReference type="GO" id="GO:0003676">
    <property type="term" value="F:nucleic acid binding"/>
    <property type="evidence" value="ECO:0007669"/>
    <property type="project" value="InterPro"/>
</dbReference>
<organism evidence="5 6">
    <name type="scientific">Candidatus Wolfebacteria bacterium GW2011_GWC2_39_22</name>
    <dbReference type="NCBI Taxonomy" id="1619013"/>
    <lineage>
        <taxon>Bacteria</taxon>
        <taxon>Candidatus Wolfeibacteriota</taxon>
    </lineage>
</organism>
<proteinExistence type="predicted"/>
<dbReference type="EMBL" id="LBWR01000001">
    <property type="protein sequence ID" value="KKR12840.1"/>
    <property type="molecule type" value="Genomic_DNA"/>
</dbReference>
<feature type="domain" description="Exonuclease" evidence="4">
    <location>
        <begin position="3"/>
        <end position="163"/>
    </location>
</feature>
<dbReference type="STRING" id="1619013.UT41_C0001G0384"/>
<dbReference type="InterPro" id="IPR046768">
    <property type="entry name" value="ExoX-like_C"/>
</dbReference>
<comment type="caution">
    <text evidence="5">The sequence shown here is derived from an EMBL/GenBank/DDBJ whole genome shotgun (WGS) entry which is preliminary data.</text>
</comment>
<sequence length="235" mass="26262">MNNLIFLDTETTGNDVTVDRLCQVCYKTADGIFTEFFKPPIPISVKAMSITHITNKMIADKESFEGSAMQKELGALLKDGILVAHNAPFDKAILEAEGLVVPQHICTLRVARALDEEAVIPEYNLQFLRYYLDLEIDANAHDAEGDVKVLAAVFDRLMAKLTQQGLSEDEAIAKMLDISTKPSLIRKFTFGKHNGETIAEVAKIDKGYLQWLMGQKMAEGVPDEDWIHTLQTYLK</sequence>
<dbReference type="AlphaFoldDB" id="A0A0G0QR31"/>
<dbReference type="Pfam" id="PF00929">
    <property type="entry name" value="RNase_T"/>
    <property type="match status" value="1"/>
</dbReference>
<evidence type="ECO:0000313" key="5">
    <source>
        <dbReference type="EMBL" id="KKR12840.1"/>
    </source>
</evidence>
<dbReference type="PANTHER" id="PTHR30231">
    <property type="entry name" value="DNA POLYMERASE III SUBUNIT EPSILON"/>
    <property type="match status" value="1"/>
</dbReference>
<evidence type="ECO:0000256" key="1">
    <source>
        <dbReference type="ARBA" id="ARBA00022722"/>
    </source>
</evidence>